<dbReference type="CDD" id="cd00077">
    <property type="entry name" value="HDc"/>
    <property type="match status" value="1"/>
</dbReference>
<dbReference type="EMBL" id="BARS01051785">
    <property type="protein sequence ID" value="GAG48691.1"/>
    <property type="molecule type" value="Genomic_DNA"/>
</dbReference>
<proteinExistence type="predicted"/>
<reference evidence="2" key="1">
    <citation type="journal article" date="2014" name="Front. Microbiol.">
        <title>High frequency of phylogenetically diverse reductive dehalogenase-homologous genes in deep subseafloor sedimentary metagenomes.</title>
        <authorList>
            <person name="Kawai M."/>
            <person name="Futagami T."/>
            <person name="Toyoda A."/>
            <person name="Takaki Y."/>
            <person name="Nishi S."/>
            <person name="Hori S."/>
            <person name="Arai W."/>
            <person name="Tsubouchi T."/>
            <person name="Morono Y."/>
            <person name="Uchiyama I."/>
            <person name="Ito T."/>
            <person name="Fujiyama A."/>
            <person name="Inagaki F."/>
            <person name="Takami H."/>
        </authorList>
    </citation>
    <scope>NUCLEOTIDE SEQUENCE</scope>
    <source>
        <strain evidence="2">Expedition CK06-06</strain>
    </source>
</reference>
<evidence type="ECO:0000259" key="1">
    <source>
        <dbReference type="PROSITE" id="PS51832"/>
    </source>
</evidence>
<accession>X0ZK58</accession>
<dbReference type="Pfam" id="PF13487">
    <property type="entry name" value="HD_5"/>
    <property type="match status" value="1"/>
</dbReference>
<gene>
    <name evidence="2" type="ORF">S01H1_77076</name>
</gene>
<dbReference type="InterPro" id="IPR003607">
    <property type="entry name" value="HD/PDEase_dom"/>
</dbReference>
<dbReference type="InterPro" id="IPR006675">
    <property type="entry name" value="HDIG_dom"/>
</dbReference>
<feature type="domain" description="HD-GYP" evidence="1">
    <location>
        <begin position="104"/>
        <end position="234"/>
    </location>
</feature>
<dbReference type="Gene3D" id="1.10.3210.10">
    <property type="entry name" value="Hypothetical protein af1432"/>
    <property type="match status" value="1"/>
</dbReference>
<dbReference type="PANTHER" id="PTHR43155">
    <property type="entry name" value="CYCLIC DI-GMP PHOSPHODIESTERASE PA4108-RELATED"/>
    <property type="match status" value="1"/>
</dbReference>
<protein>
    <recommendedName>
        <fullName evidence="1">HD-GYP domain-containing protein</fullName>
    </recommendedName>
</protein>
<dbReference type="NCBIfam" id="TIGR00277">
    <property type="entry name" value="HDIG"/>
    <property type="match status" value="1"/>
</dbReference>
<dbReference type="SUPFAM" id="SSF109604">
    <property type="entry name" value="HD-domain/PDEase-like"/>
    <property type="match status" value="1"/>
</dbReference>
<organism evidence="2">
    <name type="scientific">marine sediment metagenome</name>
    <dbReference type="NCBI Taxonomy" id="412755"/>
    <lineage>
        <taxon>unclassified sequences</taxon>
        <taxon>metagenomes</taxon>
        <taxon>ecological metagenomes</taxon>
    </lineage>
</organism>
<name>X0ZK58_9ZZZZ</name>
<dbReference type="PROSITE" id="PS51832">
    <property type="entry name" value="HD_GYP"/>
    <property type="match status" value="1"/>
</dbReference>
<comment type="caution">
    <text evidence="2">The sequence shown here is derived from an EMBL/GenBank/DDBJ whole genome shotgun (WGS) entry which is preliminary data.</text>
</comment>
<feature type="non-terminal residue" evidence="2">
    <location>
        <position position="1"/>
    </location>
</feature>
<sequence length="234" mass="26065">PSENPNPVIRVDFEGKIIFTNEACKNKLNDWKCEKGSFIPNPIYDLVKNKLKDEALTIDIISGKNIYEFFIIPINEEGYINLYGRDITARKSAENKLKKSYTKLQKTLNGTINALASIVETNDPYTSGHQKRVAFLAIAISEELGLNEAKIEAIGTAALIHDIGKINVPASILSKPGELTEIEFEMIKAHPKIGYDIIKEIEFPSSVEDIVLQHHERLDGSGYPNGLKGDDIIL</sequence>
<feature type="non-terminal residue" evidence="2">
    <location>
        <position position="234"/>
    </location>
</feature>
<dbReference type="AlphaFoldDB" id="X0ZK58"/>
<evidence type="ECO:0000313" key="2">
    <source>
        <dbReference type="EMBL" id="GAG48691.1"/>
    </source>
</evidence>
<dbReference type="PANTHER" id="PTHR43155:SF2">
    <property type="entry name" value="CYCLIC DI-GMP PHOSPHODIESTERASE PA4108"/>
    <property type="match status" value="1"/>
</dbReference>
<dbReference type="InterPro" id="IPR037522">
    <property type="entry name" value="HD_GYP_dom"/>
</dbReference>